<proteinExistence type="predicted"/>
<dbReference type="EMBL" id="MN738817">
    <property type="protein sequence ID" value="QHS84865.1"/>
    <property type="molecule type" value="Genomic_DNA"/>
</dbReference>
<reference evidence="2" key="1">
    <citation type="journal article" date="2020" name="Nature">
        <title>Giant virus diversity and host interactions through global metagenomics.</title>
        <authorList>
            <person name="Schulz F."/>
            <person name="Roux S."/>
            <person name="Paez-Espino D."/>
            <person name="Jungbluth S."/>
            <person name="Walsh D.A."/>
            <person name="Denef V.J."/>
            <person name="McMahon K.D."/>
            <person name="Konstantinidis K.T."/>
            <person name="Eloe-Fadrosh E.A."/>
            <person name="Kyrpides N.C."/>
            <person name="Woyke T."/>
        </authorList>
    </citation>
    <scope>NUCLEOTIDE SEQUENCE</scope>
    <source>
        <strain evidence="2">GVMAG-S-ERX556022-25</strain>
    </source>
</reference>
<dbReference type="AlphaFoldDB" id="A0A6C0B085"/>
<protein>
    <submittedName>
        <fullName evidence="2">Uncharacterized protein</fullName>
    </submittedName>
</protein>
<evidence type="ECO:0000256" key="1">
    <source>
        <dbReference type="SAM" id="MobiDB-lite"/>
    </source>
</evidence>
<evidence type="ECO:0000313" key="2">
    <source>
        <dbReference type="EMBL" id="QHS84865.1"/>
    </source>
</evidence>
<feature type="compositionally biased region" description="Basic residues" evidence="1">
    <location>
        <begin position="68"/>
        <end position="97"/>
    </location>
</feature>
<accession>A0A6C0B085</accession>
<feature type="region of interest" description="Disordered" evidence="1">
    <location>
        <begin position="59"/>
        <end position="97"/>
    </location>
</feature>
<sequence length="97" mass="11320">MPKHTPSEIVAANSLLELKRGDRHRKITSFLNNMKFTNLGKIDKKGTLNNMKNTSLKVKEQMQNIGGKSRKHKSRKDKSRKDKSRKHKSRKNKSRKH</sequence>
<name>A0A6C0B085_9ZZZZ</name>
<organism evidence="2">
    <name type="scientific">viral metagenome</name>
    <dbReference type="NCBI Taxonomy" id="1070528"/>
    <lineage>
        <taxon>unclassified sequences</taxon>
        <taxon>metagenomes</taxon>
        <taxon>organismal metagenomes</taxon>
    </lineage>
</organism>